<evidence type="ECO:0000313" key="3">
    <source>
        <dbReference type="Proteomes" id="UP000601522"/>
    </source>
</evidence>
<proteinExistence type="predicted"/>
<accession>A0A926IHX1</accession>
<name>A0A926IHX1_9FIRM</name>
<dbReference type="InterPro" id="IPR038109">
    <property type="entry name" value="DNA_bind_recomb_sf"/>
</dbReference>
<reference evidence="2 3" key="1">
    <citation type="submission" date="2020-08" db="EMBL/GenBank/DDBJ databases">
        <title>Genome public.</title>
        <authorList>
            <person name="Liu C."/>
            <person name="Sun Q."/>
        </authorList>
    </citation>
    <scope>NUCLEOTIDE SEQUENCE [LARGE SCALE GENOMIC DNA]</scope>
    <source>
        <strain evidence="2 3">NSJ-26</strain>
    </source>
</reference>
<evidence type="ECO:0000259" key="1">
    <source>
        <dbReference type="PROSITE" id="PS51737"/>
    </source>
</evidence>
<comment type="caution">
    <text evidence="2">The sequence shown here is derived from an EMBL/GenBank/DDBJ whole genome shotgun (WGS) entry which is preliminary data.</text>
</comment>
<evidence type="ECO:0000313" key="2">
    <source>
        <dbReference type="EMBL" id="MBC8591132.1"/>
    </source>
</evidence>
<gene>
    <name evidence="2" type="ORF">H8689_08385</name>
</gene>
<organism evidence="2 3">
    <name type="scientific">Wansuia hejianensis</name>
    <dbReference type="NCBI Taxonomy" id="2763667"/>
    <lineage>
        <taxon>Bacteria</taxon>
        <taxon>Bacillati</taxon>
        <taxon>Bacillota</taxon>
        <taxon>Clostridia</taxon>
        <taxon>Lachnospirales</taxon>
        <taxon>Lachnospiraceae</taxon>
        <taxon>Wansuia</taxon>
    </lineage>
</organism>
<protein>
    <submittedName>
        <fullName evidence="2">Recombinase family protein</fullName>
    </submittedName>
</protein>
<keyword evidence="3" id="KW-1185">Reference proteome</keyword>
<dbReference type="InterPro" id="IPR011109">
    <property type="entry name" value="DNA_bind_recombinase_dom"/>
</dbReference>
<dbReference type="GO" id="GO:0000150">
    <property type="term" value="F:DNA strand exchange activity"/>
    <property type="evidence" value="ECO:0007669"/>
    <property type="project" value="InterPro"/>
</dbReference>
<dbReference type="EMBL" id="JACRTK010000003">
    <property type="protein sequence ID" value="MBC8591132.1"/>
    <property type="molecule type" value="Genomic_DNA"/>
</dbReference>
<dbReference type="Gene3D" id="3.90.1750.20">
    <property type="entry name" value="Putative Large Serine Recombinase, Chain B, Domain 2"/>
    <property type="match status" value="1"/>
</dbReference>
<dbReference type="Proteomes" id="UP000601522">
    <property type="component" value="Unassembled WGS sequence"/>
</dbReference>
<feature type="domain" description="Recombinase" evidence="1">
    <location>
        <begin position="5"/>
        <end position="91"/>
    </location>
</feature>
<dbReference type="RefSeq" id="WP_249324000.1">
    <property type="nucleotide sequence ID" value="NZ_JACRTK010000003.1"/>
</dbReference>
<dbReference type="AlphaFoldDB" id="A0A926IHX1"/>
<dbReference type="Pfam" id="PF07508">
    <property type="entry name" value="Recombinase"/>
    <property type="match status" value="1"/>
</dbReference>
<dbReference type="GO" id="GO:0003677">
    <property type="term" value="F:DNA binding"/>
    <property type="evidence" value="ECO:0007669"/>
    <property type="project" value="InterPro"/>
</dbReference>
<sequence>MGHVPYGYKIIDGSAHIFEVEAEKVRRLFENYLSGLSLTKAAKEAGINSYHGTVGRMLRNKRYLGDDYYPSIIDKSVFDKAEIERNKRAKKLGRIFEPKEEKKVSAITEFTIGEIKKEYPDPFTQAEYVYSLIREKEVQDGS</sequence>
<dbReference type="PROSITE" id="PS51737">
    <property type="entry name" value="RECOMBINASE_DNA_BIND"/>
    <property type="match status" value="1"/>
</dbReference>